<evidence type="ECO:0000256" key="5">
    <source>
        <dbReference type="ARBA" id="ARBA00046577"/>
    </source>
</evidence>
<evidence type="ECO:0000313" key="6">
    <source>
        <dbReference type="EMBL" id="AMB99305.1"/>
    </source>
</evidence>
<keyword evidence="7" id="KW-1185">Reference proteome</keyword>
<protein>
    <recommendedName>
        <fullName evidence="3">phosphoenolpyruvate--glycerone phosphotransferase</fullName>
        <ecNumber evidence="3">2.7.1.121</ecNumber>
    </recommendedName>
</protein>
<evidence type="ECO:0000256" key="3">
    <source>
        <dbReference type="ARBA" id="ARBA00012095"/>
    </source>
</evidence>
<evidence type="ECO:0000313" key="7">
    <source>
        <dbReference type="Proteomes" id="UP000062260"/>
    </source>
</evidence>
<dbReference type="Pfam" id="PF03610">
    <property type="entry name" value="EIIA-man"/>
    <property type="match status" value="1"/>
</dbReference>
<dbReference type="InterPro" id="IPR036662">
    <property type="entry name" value="PTS_EIIA_man-typ_sf"/>
</dbReference>
<dbReference type="GO" id="GO:0047324">
    <property type="term" value="F:phosphoenolpyruvate-glycerone phosphotransferase activity"/>
    <property type="evidence" value="ECO:0007669"/>
    <property type="project" value="UniProtKB-EC"/>
</dbReference>
<dbReference type="PANTHER" id="PTHR38594:SF1">
    <property type="entry name" value="PEP-DEPENDENT DIHYDROXYACETONE KINASE, PHOSPHORYL DONOR SUBUNIT DHAM"/>
    <property type="match status" value="1"/>
</dbReference>
<sequence length="135" mass="14438">MKNAIILASHSLKLSQGTKELIQALVPDQEGSYKIFTAGGTENGHTGTSPIIVLNAYTKAQEAGCDYIYVFYDMGSAKMAAETALDFVNSAELKAKIKIIDQAAFVEGAYVAAVQSTIQSNPEELVAEVLQATNY</sequence>
<dbReference type="GO" id="GO:0019563">
    <property type="term" value="P:glycerol catabolic process"/>
    <property type="evidence" value="ECO:0007669"/>
    <property type="project" value="InterPro"/>
</dbReference>
<dbReference type="InterPro" id="IPR039643">
    <property type="entry name" value="DhaM"/>
</dbReference>
<dbReference type="KEGG" id="auh:AWM75_04490"/>
<dbReference type="OrthoDB" id="7065393at2"/>
<dbReference type="GO" id="GO:0009401">
    <property type="term" value="P:phosphoenolpyruvate-dependent sugar phosphotransferase system"/>
    <property type="evidence" value="ECO:0007669"/>
    <property type="project" value="InterPro"/>
</dbReference>
<gene>
    <name evidence="6" type="ORF">AWM75_04490</name>
</gene>
<name>A0A0X8FL52_9LACT</name>
<comment type="subunit">
    <text evidence="5">Homodimer. The dihydroxyacetone kinase complex is composed of a homodimer of DhaM, a homodimer of DhaK and the subunit DhaL.</text>
</comment>
<organism evidence="6 7">
    <name type="scientific">Aerococcus urinaehominis</name>
    <dbReference type="NCBI Taxonomy" id="128944"/>
    <lineage>
        <taxon>Bacteria</taxon>
        <taxon>Bacillati</taxon>
        <taxon>Bacillota</taxon>
        <taxon>Bacilli</taxon>
        <taxon>Lactobacillales</taxon>
        <taxon>Aerococcaceae</taxon>
        <taxon>Aerococcus</taxon>
    </lineage>
</organism>
<comment type="function">
    <text evidence="2">Component of the dihydroxyacetone kinase complex, which is responsible for the phosphoenolpyruvate (PEP)-dependent phosphorylation of dihydroxyacetone. DhaM serves as the phosphoryl donor. Is phosphorylated by phosphoenolpyruvate in an EI- and HPr-dependent reaction, and a phosphorelay system on histidine residues finally leads to phosphoryl transfer to DhaL and dihydroxyacetone.</text>
</comment>
<dbReference type="InterPro" id="IPR004701">
    <property type="entry name" value="PTS_EIIA_man-typ"/>
</dbReference>
<reference evidence="7" key="2">
    <citation type="submission" date="2016-01" db="EMBL/GenBank/DDBJ databases">
        <title>Six Aerococcus type strain genome sequencing and assembly using PacBio and Illumina Hiseq.</title>
        <authorList>
            <person name="Carkaci D."/>
            <person name="Dargis R."/>
            <person name="Nielsen X.C."/>
            <person name="Skovgaard O."/>
            <person name="Fuursted K."/>
            <person name="Christensen J.J."/>
        </authorList>
    </citation>
    <scope>NUCLEOTIDE SEQUENCE [LARGE SCALE GENOMIC DNA]</scope>
    <source>
        <strain evidence="7">CCUG42038B</strain>
    </source>
</reference>
<dbReference type="NCBIfam" id="TIGR02364">
    <property type="entry name" value="dha_pts"/>
    <property type="match status" value="1"/>
</dbReference>
<dbReference type="AlphaFoldDB" id="A0A0X8FL52"/>
<evidence type="ECO:0000256" key="2">
    <source>
        <dbReference type="ARBA" id="ARBA00002788"/>
    </source>
</evidence>
<dbReference type="Gene3D" id="3.40.50.510">
    <property type="entry name" value="Phosphotransferase system, mannose-type IIA component"/>
    <property type="match status" value="1"/>
</dbReference>
<dbReference type="PROSITE" id="PS51096">
    <property type="entry name" value="PTS_EIIA_TYPE_4"/>
    <property type="match status" value="1"/>
</dbReference>
<dbReference type="InterPro" id="IPR012844">
    <property type="entry name" value="DhaM_N"/>
</dbReference>
<dbReference type="RefSeq" id="WP_067978781.1">
    <property type="nucleotide sequence ID" value="NZ_CP014163.1"/>
</dbReference>
<dbReference type="Proteomes" id="UP000062260">
    <property type="component" value="Chromosome"/>
</dbReference>
<dbReference type="PANTHER" id="PTHR38594">
    <property type="entry name" value="PEP-DEPENDENT DIHYDROXYACETONE KINASE, PHOSPHORYL DONOR SUBUNIT DHAM"/>
    <property type="match status" value="1"/>
</dbReference>
<proteinExistence type="predicted"/>
<dbReference type="STRING" id="128944.AWM75_04490"/>
<dbReference type="EC" id="2.7.1.121" evidence="3"/>
<dbReference type="EMBL" id="CP014163">
    <property type="protein sequence ID" value="AMB99305.1"/>
    <property type="molecule type" value="Genomic_DNA"/>
</dbReference>
<reference evidence="6 7" key="1">
    <citation type="journal article" date="2016" name="Genome Announc.">
        <title>Complete Genome Sequences of Aerococcus christensenii CCUG 28831T, Aerococcus sanguinicola CCUG 43001T, Aerococcus urinae CCUG 36881T, Aerococcus urinaeequi CCUG 28094T, Aerococcus urinaehominis CCUG 42038 BT, and Aerococcus viridans CCUG 4311T.</title>
        <authorList>
            <person name="Carkaci D."/>
            <person name="Dargis R."/>
            <person name="Nielsen X.C."/>
            <person name="Skovgaard O."/>
            <person name="Fuursted K."/>
            <person name="Christensen J.J."/>
        </authorList>
    </citation>
    <scope>NUCLEOTIDE SEQUENCE [LARGE SCALE GENOMIC DNA]</scope>
    <source>
        <strain evidence="6 7">CCUG42038B</strain>
    </source>
</reference>
<evidence type="ECO:0000256" key="1">
    <source>
        <dbReference type="ARBA" id="ARBA00001113"/>
    </source>
</evidence>
<evidence type="ECO:0000256" key="4">
    <source>
        <dbReference type="ARBA" id="ARBA00022679"/>
    </source>
</evidence>
<comment type="catalytic activity">
    <reaction evidence="1">
        <text>dihydroxyacetone + phosphoenolpyruvate = dihydroxyacetone phosphate + pyruvate</text>
        <dbReference type="Rhea" id="RHEA:18381"/>
        <dbReference type="ChEBI" id="CHEBI:15361"/>
        <dbReference type="ChEBI" id="CHEBI:16016"/>
        <dbReference type="ChEBI" id="CHEBI:57642"/>
        <dbReference type="ChEBI" id="CHEBI:58702"/>
        <dbReference type="EC" id="2.7.1.121"/>
    </reaction>
</comment>
<dbReference type="SUPFAM" id="SSF53062">
    <property type="entry name" value="PTS system fructose IIA component-like"/>
    <property type="match status" value="1"/>
</dbReference>
<accession>A0A0X8FL52</accession>
<keyword evidence="4" id="KW-0808">Transferase</keyword>
<dbReference type="GO" id="GO:0016020">
    <property type="term" value="C:membrane"/>
    <property type="evidence" value="ECO:0007669"/>
    <property type="project" value="InterPro"/>
</dbReference>